<evidence type="ECO:0000256" key="7">
    <source>
        <dbReference type="ARBA" id="ARBA00022917"/>
    </source>
</evidence>
<evidence type="ECO:0000256" key="8">
    <source>
        <dbReference type="ARBA" id="ARBA00023146"/>
    </source>
</evidence>
<feature type="short sequence motif" description="'KMSKS' region" evidence="9">
    <location>
        <begin position="872"/>
        <end position="876"/>
    </location>
</feature>
<reference evidence="12 13" key="1">
    <citation type="journal article" date="2002" name="Nucleic Acids Res.">
        <title>The complete genomic sequence of Mycoplasma penetrans, an intracellular bacterial pathogen in humans.</title>
        <authorList>
            <person name="Sasaki Y."/>
            <person name="Ishikawa J."/>
            <person name="Yamashita A."/>
            <person name="Oshima K."/>
            <person name="Kenri T."/>
            <person name="Furuya K."/>
            <person name="Yoshino C."/>
            <person name="Horino A."/>
            <person name="Shiba T."/>
            <person name="Sasaki T."/>
            <person name="Hattori M."/>
        </authorList>
    </citation>
    <scope>NUCLEOTIDE SEQUENCE [LARGE SCALE GENOMIC DNA]</scope>
    <source>
        <strain evidence="12 13">HF-2</strain>
    </source>
</reference>
<comment type="function">
    <text evidence="1 9">Is required not only for elongation of protein synthesis but also for the initiation of all mRNA translation through initiator tRNA(fMet) aminoacylation.</text>
</comment>
<dbReference type="GO" id="GO:0005524">
    <property type="term" value="F:ATP binding"/>
    <property type="evidence" value="ECO:0007669"/>
    <property type="project" value="UniProtKB-UniRule"/>
</dbReference>
<evidence type="ECO:0000256" key="1">
    <source>
        <dbReference type="ARBA" id="ARBA00003314"/>
    </source>
</evidence>
<dbReference type="GO" id="GO:0006431">
    <property type="term" value="P:methionyl-tRNA aminoacylation"/>
    <property type="evidence" value="ECO:0007669"/>
    <property type="project" value="UniProtKB-UniRule"/>
</dbReference>
<dbReference type="PANTHER" id="PTHR43326">
    <property type="entry name" value="METHIONYL-TRNA SYNTHETASE"/>
    <property type="match status" value="1"/>
</dbReference>
<dbReference type="KEGG" id="mpe:MYPE9380"/>
<evidence type="ECO:0000259" key="11">
    <source>
        <dbReference type="Pfam" id="PF09334"/>
    </source>
</evidence>
<comment type="subunit">
    <text evidence="9">Monomer.</text>
</comment>
<dbReference type="InterPro" id="IPR041872">
    <property type="entry name" value="Anticodon_Met"/>
</dbReference>
<feature type="binding site" evidence="9">
    <location>
        <position position="696"/>
    </location>
    <ligand>
        <name>Zn(2+)</name>
        <dbReference type="ChEBI" id="CHEBI:29105"/>
    </ligand>
</feature>
<dbReference type="PANTHER" id="PTHR43326:SF1">
    <property type="entry name" value="METHIONINE--TRNA LIGASE, MITOCHONDRIAL"/>
    <property type="match status" value="1"/>
</dbReference>
<dbReference type="InterPro" id="IPR015421">
    <property type="entry name" value="PyrdxlP-dep_Trfase_major"/>
</dbReference>
<keyword evidence="3 9" id="KW-0963">Cytoplasm</keyword>
<feature type="short sequence motif" description="'HIGH' region" evidence="9">
    <location>
        <begin position="578"/>
        <end position="588"/>
    </location>
</feature>
<evidence type="ECO:0000256" key="4">
    <source>
        <dbReference type="ARBA" id="ARBA00022598"/>
    </source>
</evidence>
<name>Q8EUI8_MALP2</name>
<dbReference type="InterPro" id="IPR023457">
    <property type="entry name" value="Met-tRNA_synth_2"/>
</dbReference>
<dbReference type="InterPro" id="IPR033911">
    <property type="entry name" value="MetRS_core"/>
</dbReference>
<accession>Q8EUI8</accession>
<evidence type="ECO:0000259" key="10">
    <source>
        <dbReference type="Pfam" id="PF00266"/>
    </source>
</evidence>
<dbReference type="PROSITE" id="PS00178">
    <property type="entry name" value="AA_TRNA_LIGASE_I"/>
    <property type="match status" value="1"/>
</dbReference>
<sequence length="1087" mass="126338">MDKNRKYMNFNSVIINVNTSKKNKFILNGFNLNGLFSINEKTIMDNNIELFSEANLNVYIVIEKQYSNILKKHLVNIEKVQILLKEDFFNQKNFIKSDEKTLIVDDNFYFNQEILNNLLTNEKYSNLSTLIKLNYNTHFDYIGIFDSTSINYIDFKNNSISDDIKVLSNLVELKEKQYLPIKIYDYKTLSKMDSKYECDKGFLYFTPGPVQIREWVKEVLGEYVNHHRSLSIKEIYKEAAENIKWAFNSKKGYPIAMANTGLGAIESTFVNLLEQGDEILILSNGFFGENLIDIAKRHQLNQSLLQIKQGESFDLKEVENLIKNKKAVFMVYMDTSCGILNPVKKVGELCKDYGCLFIVDAISGILNEEFNFDEYGVTAAVSTSGKGFEVSPGLAFVCVSEQGMQISANIKKRKPKFLDWQTFKVRSLYDGLTPSTYPVNIFASLNKVCEEIKDNGGLTRLIDKKFNLNLYLSESLITLGFRHIIENENSRSNWVLVMETPNIIKANELRAYLYAMKNILIECGIADSSNRIVRLAISAAHDIEDVTQLIEAIKEYIDLKITSKGEVMKKFYITTPIYYPSGNPHIGHAFTTLIADVLTRYKKKLGYETFFITGMDEHGQKIEEKAKELNLKPQELVDKYAKVFDNLWKLLGIEYSHFIRTTAEYHKNVVQETFSELLKKDFIYLGVWKGLYCVSCEENYTKNIAVRKENDDKLYCAQLHPLIQKEEESYFLKIKQFKKYISSFLKDPNLVYPITRINELFNSFLNNDDFDDLSISRSNFSWGIQIKENPKHVVYVWLDALLNYLSGLGYRQKDDSNFQKFWNSQDAEIVQLMSKEITRFHCIYWPIMLEMLGLRKPTKYISHGWIITEQGKMSKSLGNVLDPIYFINTYGRDAFRYYLLKELSLKEDSVFSEKLLINTFNKDLANNVGNLFNRSIGMINKYRDGIIPKYSKPKLSFNIEFEKQLKQFDDEITTIIEKLNIQKILSRVIDLINECNFFIEQVKPWDLKKENNEKDLDCFLSLILNAVKRVIYYLEPVLIDGSKEALKQFNIDSSKFDIKFVTDFSSLDNQKINTPEPIYLRIESEDK</sequence>
<evidence type="ECO:0000256" key="5">
    <source>
        <dbReference type="ARBA" id="ARBA00022741"/>
    </source>
</evidence>
<keyword evidence="5 9" id="KW-0547">Nucleotide-binding</keyword>
<feature type="binding site" evidence="9">
    <location>
        <position position="716"/>
    </location>
    <ligand>
        <name>Zn(2+)</name>
        <dbReference type="ChEBI" id="CHEBI:29105"/>
    </ligand>
</feature>
<dbReference type="Gene3D" id="3.40.640.10">
    <property type="entry name" value="Type I PLP-dependent aspartate aminotransferase-like (Major domain)"/>
    <property type="match status" value="1"/>
</dbReference>
<evidence type="ECO:0000313" key="12">
    <source>
        <dbReference type="EMBL" id="BAC44725.1"/>
    </source>
</evidence>
<keyword evidence="8 9" id="KW-0030">Aminoacyl-tRNA synthetase</keyword>
<dbReference type="InterPro" id="IPR000192">
    <property type="entry name" value="Aminotrans_V_dom"/>
</dbReference>
<dbReference type="Gene3D" id="1.10.730.10">
    <property type="entry name" value="Isoleucyl-tRNA Synthetase, Domain 1"/>
    <property type="match status" value="1"/>
</dbReference>
<dbReference type="SUPFAM" id="SSF53383">
    <property type="entry name" value="PLP-dependent transferases"/>
    <property type="match status" value="1"/>
</dbReference>
<dbReference type="InParanoid" id="Q8EUI8"/>
<dbReference type="HOGENOM" id="CLU_285102_0_0_14"/>
<feature type="domain" description="Aminotransferase class V" evidence="10">
    <location>
        <begin position="225"/>
        <end position="548"/>
    </location>
</feature>
<dbReference type="EMBL" id="BA000026">
    <property type="protein sequence ID" value="BAC44725.1"/>
    <property type="molecule type" value="Genomic_DNA"/>
</dbReference>
<dbReference type="InterPro" id="IPR009080">
    <property type="entry name" value="tRNAsynth_Ia_anticodon-bd"/>
</dbReference>
<dbReference type="CDD" id="cd07957">
    <property type="entry name" value="Anticodon_Ia_Met"/>
    <property type="match status" value="1"/>
</dbReference>
<dbReference type="InterPro" id="IPR015422">
    <property type="entry name" value="PyrdxlP-dep_Trfase_small"/>
</dbReference>
<dbReference type="EC" id="6.1.1.10" evidence="9"/>
<comment type="caution">
    <text evidence="9">Lacks conserved residue(s) required for the propagation of feature annotation.</text>
</comment>
<dbReference type="PRINTS" id="PR01041">
    <property type="entry name" value="TRNASYNTHMET"/>
</dbReference>
<proteinExistence type="inferred from homology"/>
<dbReference type="eggNOG" id="COG0143">
    <property type="taxonomic scope" value="Bacteria"/>
</dbReference>
<organism evidence="12 13">
    <name type="scientific">Malacoplasma penetrans (strain HF-2)</name>
    <name type="common">Mycoplasma penetrans</name>
    <dbReference type="NCBI Taxonomy" id="272633"/>
    <lineage>
        <taxon>Bacteria</taxon>
        <taxon>Bacillati</taxon>
        <taxon>Mycoplasmatota</taxon>
        <taxon>Mycoplasmoidales</taxon>
        <taxon>Mycoplasmoidaceae</taxon>
        <taxon>Malacoplasma</taxon>
    </lineage>
</organism>
<dbReference type="SUPFAM" id="SSF52374">
    <property type="entry name" value="Nucleotidylyl transferase"/>
    <property type="match status" value="1"/>
</dbReference>
<keyword evidence="13" id="KW-1185">Reference proteome</keyword>
<dbReference type="STRING" id="272633.gene:10732059"/>
<dbReference type="InterPro" id="IPR015424">
    <property type="entry name" value="PyrdxlP-dep_Trfase"/>
</dbReference>
<dbReference type="CDD" id="cd00814">
    <property type="entry name" value="MetRS_core"/>
    <property type="match status" value="1"/>
</dbReference>
<dbReference type="Pfam" id="PF09334">
    <property type="entry name" value="tRNA-synt_1g"/>
    <property type="match status" value="1"/>
</dbReference>
<comment type="subcellular location">
    <subcellularLocation>
        <location evidence="2 9">Cytoplasm</location>
    </subcellularLocation>
</comment>
<dbReference type="Gene3D" id="2.170.220.10">
    <property type="match status" value="1"/>
</dbReference>
<keyword evidence="4 9" id="KW-0436">Ligase</keyword>
<comment type="catalytic activity">
    <reaction evidence="9">
        <text>tRNA(Met) + L-methionine + ATP = L-methionyl-tRNA(Met) + AMP + diphosphate</text>
        <dbReference type="Rhea" id="RHEA:13481"/>
        <dbReference type="Rhea" id="RHEA-COMP:9667"/>
        <dbReference type="Rhea" id="RHEA-COMP:9698"/>
        <dbReference type="ChEBI" id="CHEBI:30616"/>
        <dbReference type="ChEBI" id="CHEBI:33019"/>
        <dbReference type="ChEBI" id="CHEBI:57844"/>
        <dbReference type="ChEBI" id="CHEBI:78442"/>
        <dbReference type="ChEBI" id="CHEBI:78530"/>
        <dbReference type="ChEBI" id="CHEBI:456215"/>
        <dbReference type="EC" id="6.1.1.10"/>
    </reaction>
</comment>
<dbReference type="GO" id="GO:0005737">
    <property type="term" value="C:cytoplasm"/>
    <property type="evidence" value="ECO:0007669"/>
    <property type="project" value="UniProtKB-SubCell"/>
</dbReference>
<dbReference type="InterPro" id="IPR001412">
    <property type="entry name" value="aa-tRNA-synth_I_CS"/>
</dbReference>
<dbReference type="Proteomes" id="UP000002522">
    <property type="component" value="Chromosome"/>
</dbReference>
<dbReference type="Pfam" id="PF00266">
    <property type="entry name" value="Aminotran_5"/>
    <property type="match status" value="1"/>
</dbReference>
<keyword evidence="6 9" id="KW-0067">ATP-binding</keyword>
<feature type="domain" description="Methionyl/Leucyl tRNA synthetase" evidence="11">
    <location>
        <begin position="572"/>
        <end position="935"/>
    </location>
</feature>
<dbReference type="SUPFAM" id="SSF47323">
    <property type="entry name" value="Anticodon-binding domain of a subclass of class I aminoacyl-tRNA synthetases"/>
    <property type="match status" value="1"/>
</dbReference>
<dbReference type="AlphaFoldDB" id="Q8EUI8"/>
<feature type="binding site" evidence="9">
    <location>
        <position position="693"/>
    </location>
    <ligand>
        <name>Zn(2+)</name>
        <dbReference type="ChEBI" id="CHEBI:29105"/>
    </ligand>
</feature>
<evidence type="ECO:0000313" key="13">
    <source>
        <dbReference type="Proteomes" id="UP000002522"/>
    </source>
</evidence>
<dbReference type="eggNOG" id="COG0075">
    <property type="taxonomic scope" value="Bacteria"/>
</dbReference>
<dbReference type="InterPro" id="IPR014758">
    <property type="entry name" value="Met-tRNA_synth"/>
</dbReference>
<dbReference type="GO" id="GO:0004825">
    <property type="term" value="F:methionine-tRNA ligase activity"/>
    <property type="evidence" value="ECO:0007669"/>
    <property type="project" value="UniProtKB-UniRule"/>
</dbReference>
<evidence type="ECO:0000256" key="9">
    <source>
        <dbReference type="HAMAP-Rule" id="MF_01228"/>
    </source>
</evidence>
<evidence type="ECO:0000256" key="3">
    <source>
        <dbReference type="ARBA" id="ARBA00022490"/>
    </source>
</evidence>
<evidence type="ECO:0000256" key="6">
    <source>
        <dbReference type="ARBA" id="ARBA00022840"/>
    </source>
</evidence>
<dbReference type="InterPro" id="IPR015413">
    <property type="entry name" value="Methionyl/Leucyl_tRNA_Synth"/>
</dbReference>
<protein>
    <recommendedName>
        <fullName evidence="9">Methionine--tRNA ligase</fullName>
        <ecNumber evidence="9">6.1.1.10</ecNumber>
    </recommendedName>
    <alternativeName>
        <fullName evidence="9">Methionyl-tRNA synthetase</fullName>
        <shortName evidence="9">MetRS</shortName>
    </alternativeName>
</protein>
<keyword evidence="7 9" id="KW-0648">Protein biosynthesis</keyword>
<gene>
    <name evidence="9" type="primary">metG</name>
    <name evidence="12" type="ordered locus">MYPE9380</name>
</gene>
<dbReference type="Gene3D" id="3.40.50.620">
    <property type="entry name" value="HUPs"/>
    <property type="match status" value="1"/>
</dbReference>
<evidence type="ECO:0000256" key="2">
    <source>
        <dbReference type="ARBA" id="ARBA00004496"/>
    </source>
</evidence>
<dbReference type="Gene3D" id="3.90.1150.10">
    <property type="entry name" value="Aspartate Aminotransferase, domain 1"/>
    <property type="match status" value="1"/>
</dbReference>
<dbReference type="HAMAP" id="MF_01228">
    <property type="entry name" value="Met_tRNA_synth_type2"/>
    <property type="match status" value="1"/>
</dbReference>
<dbReference type="InterPro" id="IPR014729">
    <property type="entry name" value="Rossmann-like_a/b/a_fold"/>
</dbReference>
<dbReference type="NCBIfam" id="TIGR00398">
    <property type="entry name" value="metG"/>
    <property type="match status" value="1"/>
</dbReference>